<sequence length="104" mass="11166">MTGTNRARQARQRAKRLGLRMSQRGHVITLHDGQGLAVASGGLGAIETYLAARAVHRRAVRRSGHHQRRAQTAQPAHQVSRVMVSAAWSVIAATPMSVRGGSVP</sequence>
<protein>
    <submittedName>
        <fullName evidence="1">Uncharacterized protein</fullName>
    </submittedName>
</protein>
<accession>A0A1X1T3R6</accession>
<name>A0A1X1T3R6_9MYCO</name>
<dbReference type="RefSeq" id="WP_085234300.1">
    <property type="nucleotide sequence ID" value="NZ_AP022613.1"/>
</dbReference>
<dbReference type="AlphaFoldDB" id="A0A1X1T3R6"/>
<dbReference type="EMBL" id="AP022613">
    <property type="protein sequence ID" value="BBZ39298.1"/>
    <property type="molecule type" value="Genomic_DNA"/>
</dbReference>
<reference evidence="1 2" key="1">
    <citation type="journal article" date="2019" name="Emerg. Microbes Infect.">
        <title>Comprehensive subspecies identification of 175 nontuberculous mycobacteria species based on 7547 genomic profiles.</title>
        <authorList>
            <person name="Matsumoto Y."/>
            <person name="Kinjo T."/>
            <person name="Motooka D."/>
            <person name="Nabeya D."/>
            <person name="Jung N."/>
            <person name="Uechi K."/>
            <person name="Horii T."/>
            <person name="Iida T."/>
            <person name="Fujita J."/>
            <person name="Nakamura S."/>
        </authorList>
    </citation>
    <scope>NUCLEOTIDE SEQUENCE [LARGE SCALE GENOMIC DNA]</scope>
    <source>
        <strain evidence="1 2">JCM 14738</strain>
    </source>
</reference>
<dbReference type="STRING" id="44010.AWC00_19050"/>
<evidence type="ECO:0000313" key="1">
    <source>
        <dbReference type="EMBL" id="BBZ39298.1"/>
    </source>
</evidence>
<dbReference type="Proteomes" id="UP000467385">
    <property type="component" value="Chromosome"/>
</dbReference>
<evidence type="ECO:0000313" key="2">
    <source>
        <dbReference type="Proteomes" id="UP000467385"/>
    </source>
</evidence>
<organism evidence="1 2">
    <name type="scientific">Mycobacterium conspicuum</name>
    <dbReference type="NCBI Taxonomy" id="44010"/>
    <lineage>
        <taxon>Bacteria</taxon>
        <taxon>Bacillati</taxon>
        <taxon>Actinomycetota</taxon>
        <taxon>Actinomycetes</taxon>
        <taxon>Mycobacteriales</taxon>
        <taxon>Mycobacteriaceae</taxon>
        <taxon>Mycobacterium</taxon>
    </lineage>
</organism>
<proteinExistence type="predicted"/>
<keyword evidence="2" id="KW-1185">Reference proteome</keyword>
<gene>
    <name evidence="1" type="ORF">MCNS_23610</name>
</gene>